<dbReference type="RefSeq" id="WP_000280407.1">
    <property type="nucleotide sequence ID" value="NZ_CP060094.1"/>
</dbReference>
<dbReference type="PIRSF" id="PIRSF037599">
    <property type="entry name" value="GDPMH"/>
    <property type="match status" value="1"/>
</dbReference>
<dbReference type="CDD" id="cd03430">
    <property type="entry name" value="NUDIX_GDPMH_NudD"/>
    <property type="match status" value="1"/>
</dbReference>
<dbReference type="SUPFAM" id="SSF55811">
    <property type="entry name" value="Nudix"/>
    <property type="match status" value="1"/>
</dbReference>
<sequence length="161" mass="18858">MYLEKEDFRGLVQHGVLFSIDLVVLDTQNQILVGERVNRPAQGYWFVPGGRVYKNETLIKAFERICLDELGQIFSYQDAKPLGLYDHFYNDSVFGDDISTHYINAPHLIELSENTTLNLPSEQHRHYRWVRIGDLAYDESVHFYSKVFLDELKKRIAFTIL</sequence>
<reference evidence="7" key="1">
    <citation type="submission" date="2005-09" db="EMBL/GenBank/DDBJ databases">
        <title>Annotation of Vibrio cholerae MO10.</title>
        <authorList>
            <person name="Colwell R."/>
            <person name="Grim C.J."/>
            <person name="Young S."/>
            <person name="Jaffe D."/>
            <person name="Gnerre S."/>
            <person name="Berlin A."/>
            <person name="Heiman D."/>
            <person name="Hepburn T."/>
            <person name="Shea T."/>
            <person name="Sykes S."/>
            <person name="Yandava C."/>
            <person name="Alvarado L."/>
            <person name="Kodira C."/>
            <person name="Borodovsky M."/>
            <person name="Heidelberg J."/>
            <person name="Lander E."/>
            <person name="Galagan J."/>
            <person name="Nusbaum C."/>
            <person name="Birren B."/>
        </authorList>
    </citation>
    <scope>NUCLEOTIDE SEQUENCE [LARGE SCALE GENOMIC DNA]</scope>
    <source>
        <strain evidence="7">MO10</strain>
    </source>
</reference>
<evidence type="ECO:0000256" key="5">
    <source>
        <dbReference type="PIRSR" id="PIRSR037599-3"/>
    </source>
</evidence>
<dbReference type="InterPro" id="IPR000086">
    <property type="entry name" value="NUDIX_hydrolase_dom"/>
</dbReference>
<evidence type="ECO:0000256" key="1">
    <source>
        <dbReference type="ARBA" id="ARBA00022723"/>
    </source>
</evidence>
<organism evidence="7">
    <name type="scientific">Vibrio cholerae (strain MO10)</name>
    <dbReference type="NCBI Taxonomy" id="345072"/>
    <lineage>
        <taxon>Bacteria</taxon>
        <taxon>Pseudomonadati</taxon>
        <taxon>Pseudomonadota</taxon>
        <taxon>Gammaproteobacteria</taxon>
        <taxon>Vibrionales</taxon>
        <taxon>Vibrionaceae</taxon>
        <taxon>Vibrio</taxon>
    </lineage>
</organism>
<comment type="cofactor">
    <cofactor evidence="5">
        <name>Mg(2+)</name>
        <dbReference type="ChEBI" id="CHEBI:18420"/>
    </cofactor>
    <text evidence="5">Binds 1 Mg(2+) ion per subunit.</text>
</comment>
<feature type="binding site" evidence="5">
    <location>
        <position position="49"/>
    </location>
    <ligand>
        <name>Mg(2+)</name>
        <dbReference type="ChEBI" id="CHEBI:18420"/>
    </ligand>
</feature>
<keyword evidence="2" id="KW-0378">Hydrolase</keyword>
<feature type="binding site" evidence="5">
    <location>
        <position position="123"/>
    </location>
    <ligand>
        <name>Mg(2+)</name>
        <dbReference type="ChEBI" id="CHEBI:18420"/>
    </ligand>
</feature>
<dbReference type="Gene3D" id="3.90.79.10">
    <property type="entry name" value="Nucleoside Triphosphate Pyrophosphohydrolase"/>
    <property type="match status" value="1"/>
</dbReference>
<dbReference type="GO" id="GO:0008727">
    <property type="term" value="F:GDP-mannose mannosyl hydrolase activity"/>
    <property type="evidence" value="ECO:0007669"/>
    <property type="project" value="InterPro"/>
</dbReference>
<dbReference type="PANTHER" id="PTHR43046">
    <property type="entry name" value="GDP-MANNOSE MANNOSYL HYDROLASE"/>
    <property type="match status" value="1"/>
</dbReference>
<evidence type="ECO:0000256" key="4">
    <source>
        <dbReference type="PIRSR" id="PIRSR037599-1"/>
    </source>
</evidence>
<dbReference type="HOGENOM" id="CLU_037162_12_0_6"/>
<dbReference type="PANTHER" id="PTHR43046:SF12">
    <property type="entry name" value="GDP-MANNOSE MANNOSYL HYDROLASE"/>
    <property type="match status" value="1"/>
</dbReference>
<evidence type="ECO:0000256" key="2">
    <source>
        <dbReference type="ARBA" id="ARBA00022801"/>
    </source>
</evidence>
<proteinExistence type="predicted"/>
<name>A0A0X1L4Q3_VIBCO</name>
<dbReference type="InterPro" id="IPR033715">
    <property type="entry name" value="GDPMH"/>
</dbReference>
<keyword evidence="3 5" id="KW-0460">Magnesium</keyword>
<evidence type="ECO:0000313" key="7">
    <source>
        <dbReference type="EMBL" id="EET25502.1"/>
    </source>
</evidence>
<dbReference type="InterPro" id="IPR015797">
    <property type="entry name" value="NUDIX_hydrolase-like_dom_sf"/>
</dbReference>
<dbReference type="Proteomes" id="UP000004687">
    <property type="component" value="Unassembled WGS sequence"/>
</dbReference>
<dbReference type="GO" id="GO:0046872">
    <property type="term" value="F:metal ion binding"/>
    <property type="evidence" value="ECO:0007669"/>
    <property type="project" value="UniProtKB-KW"/>
</dbReference>
<dbReference type="NCBIfam" id="NF011963">
    <property type="entry name" value="PRK15434.1"/>
    <property type="match status" value="1"/>
</dbReference>
<accession>A0A0X1L4Q3</accession>
<feature type="site" description="Critical for catalysis" evidence="4">
    <location>
        <position position="124"/>
    </location>
</feature>
<evidence type="ECO:0000256" key="3">
    <source>
        <dbReference type="ARBA" id="ARBA00022842"/>
    </source>
</evidence>
<feature type="binding site" evidence="5">
    <location>
        <position position="69"/>
    </location>
    <ligand>
        <name>Mg(2+)</name>
        <dbReference type="ChEBI" id="CHEBI:18420"/>
    </ligand>
</feature>
<feature type="short sequence motif" description="Nudix box" evidence="6">
    <location>
        <begin position="50"/>
        <end position="71"/>
    </location>
</feature>
<keyword evidence="1 5" id="KW-0479">Metal-binding</keyword>
<dbReference type="Pfam" id="PF00293">
    <property type="entry name" value="NUDIX"/>
    <property type="match status" value="1"/>
</dbReference>
<protein>
    <submittedName>
        <fullName evidence="7">Uncharacterized protein</fullName>
    </submittedName>
</protein>
<reference evidence="7" key="2">
    <citation type="submission" date="2008-07" db="EMBL/GenBank/DDBJ databases">
        <authorList>
            <consortium name="Broad Institute Genome Sequencing Platform"/>
            <person name="Colwell R."/>
            <person name="Grim C.J."/>
            <person name="Young S."/>
            <person name="Jaffe D."/>
            <person name="Gnerre S."/>
            <person name="Berlin A."/>
            <person name="Heiman D."/>
            <person name="Hepburn T."/>
            <person name="Shea T."/>
            <person name="Sykes S."/>
            <person name="Alvarado L."/>
            <person name="Kodira C."/>
            <person name="Heidelberg J."/>
            <person name="Lander E."/>
            <person name="Galagan J."/>
            <person name="Nusbaum C."/>
            <person name="Birren B."/>
        </authorList>
    </citation>
    <scope>NUCLEOTIDE SEQUENCE [LARGE SCALE GENOMIC DNA]</scope>
    <source>
        <strain evidence="7">MO10</strain>
    </source>
</reference>
<gene>
    <name evidence="7" type="ORF">VchoM_03529</name>
</gene>
<dbReference type="AlphaFoldDB" id="A0A0X1L4Q3"/>
<evidence type="ECO:0000256" key="6">
    <source>
        <dbReference type="PIRSR" id="PIRSR037599-4"/>
    </source>
</evidence>
<dbReference type="PROSITE" id="PS51462">
    <property type="entry name" value="NUDIX"/>
    <property type="match status" value="1"/>
</dbReference>
<dbReference type="EMBL" id="DS990140">
    <property type="protein sequence ID" value="EET25502.1"/>
    <property type="molecule type" value="Genomic_DNA"/>
</dbReference>